<dbReference type="OrthoDB" id="9310469at2759"/>
<proteinExistence type="inferred from homology"/>
<dbReference type="InterPro" id="IPR033199">
    <property type="entry name" value="DDAH-like"/>
</dbReference>
<dbReference type="SUPFAM" id="SSF55909">
    <property type="entry name" value="Pentein"/>
    <property type="match status" value="1"/>
</dbReference>
<gene>
    <name evidence="4" type="primary">Ddah2</name>
    <name evidence="4" type="ORF">ELAFOR_R14425</name>
</gene>
<evidence type="ECO:0000256" key="2">
    <source>
        <dbReference type="ARBA" id="ARBA00022801"/>
    </source>
</evidence>
<dbReference type="Gene3D" id="3.75.10.10">
    <property type="entry name" value="L-arginine/glycine Amidinotransferase, Chain A"/>
    <property type="match status" value="1"/>
</dbReference>
<dbReference type="PANTHER" id="PTHR12737:SF16">
    <property type="entry name" value="N(G),N(G)-DIMETHYLARGININE DIMETHYLAMINOHYDROLASE 2"/>
    <property type="match status" value="1"/>
</dbReference>
<accession>A0A851USY7</accession>
<feature type="non-terminal residue" evidence="4">
    <location>
        <position position="313"/>
    </location>
</feature>
<comment type="caution">
    <text evidence="4">The sequence shown here is derived from an EMBL/GenBank/DDBJ whole genome shotgun (WGS) entry which is preliminary data.</text>
</comment>
<reference evidence="4" key="1">
    <citation type="submission" date="2019-09" db="EMBL/GenBank/DDBJ databases">
        <title>Bird 10,000 Genomes (B10K) Project - Family phase.</title>
        <authorList>
            <person name="Zhang G."/>
        </authorList>
    </citation>
    <scope>NUCLEOTIDE SEQUENCE</scope>
    <source>
        <strain evidence="4">B10K-IZCAS-20218</strain>
        <tissue evidence="4">Blood</tissue>
    </source>
</reference>
<evidence type="ECO:0000313" key="4">
    <source>
        <dbReference type="EMBL" id="NXD32036.1"/>
    </source>
</evidence>
<keyword evidence="2 4" id="KW-0378">Hydrolase</keyword>
<evidence type="ECO:0000256" key="1">
    <source>
        <dbReference type="ARBA" id="ARBA00008532"/>
    </source>
</evidence>
<dbReference type="EMBL" id="WBNG01003155">
    <property type="protein sequence ID" value="NXD32036.1"/>
    <property type="molecule type" value="Genomic_DNA"/>
</dbReference>
<feature type="region of interest" description="Disordered" evidence="3">
    <location>
        <begin position="20"/>
        <end position="44"/>
    </location>
</feature>
<comment type="similarity">
    <text evidence="1">Belongs to the DDAH family.</text>
</comment>
<dbReference type="GO" id="GO:0016787">
    <property type="term" value="F:hydrolase activity"/>
    <property type="evidence" value="ECO:0007669"/>
    <property type="project" value="UniProtKB-KW"/>
</dbReference>
<keyword evidence="5" id="KW-1185">Reference proteome</keyword>
<name>A0A851USY7_9PASS</name>
<organism evidence="4 5">
    <name type="scientific">Elachura formosa</name>
    <name type="common">spotted wren-babbler</name>
    <dbReference type="NCBI Taxonomy" id="1463973"/>
    <lineage>
        <taxon>Eukaryota</taxon>
        <taxon>Metazoa</taxon>
        <taxon>Chordata</taxon>
        <taxon>Craniata</taxon>
        <taxon>Vertebrata</taxon>
        <taxon>Euteleostomi</taxon>
        <taxon>Archelosauria</taxon>
        <taxon>Archosauria</taxon>
        <taxon>Dinosauria</taxon>
        <taxon>Saurischia</taxon>
        <taxon>Theropoda</taxon>
        <taxon>Coelurosauria</taxon>
        <taxon>Aves</taxon>
        <taxon>Neognathae</taxon>
        <taxon>Neoaves</taxon>
        <taxon>Telluraves</taxon>
        <taxon>Australaves</taxon>
        <taxon>Passeriformes</taxon>
        <taxon>Elachuridae</taxon>
        <taxon>Elachura</taxon>
    </lineage>
</organism>
<evidence type="ECO:0000313" key="5">
    <source>
        <dbReference type="Proteomes" id="UP000623542"/>
    </source>
</evidence>
<dbReference type="Proteomes" id="UP000623542">
    <property type="component" value="Unassembled WGS sequence"/>
</dbReference>
<dbReference type="PANTHER" id="PTHR12737">
    <property type="entry name" value="DIMETHYLARGININE DIMETHYLAMINOHYDROLASE"/>
    <property type="match status" value="1"/>
</dbReference>
<sequence>PGSPMADPFGCFTHALVRALPPPGDPHEEALGVAAPPGPPPDPAKARRQWGVLGGVLRQRLGLQLLELPPTRGGLRALLLEELVVVQGGTALLTRPGPPRREELGGLREVLEQLQLRVLSVTDEGAALDGGDVLFTGEFGETPGTSPGWEPPWSQLSPAPPGREFFVGISPWTNLRGAEAVADAFRDFTVSTVPVGGGGRLKGFCSMAAPQTIAHGSSDGARRAIKAMEQLSDHPYSRLALPDDPAGNCLFTRPGGLPGGVLLHRGPDEFPLSQKAFQKVPGVSLVPLDLSEAAKVGGALSSSCVLLWARPGG</sequence>
<protein>
    <submittedName>
        <fullName evidence="4">DDAH2 dimethylaminohydrolase</fullName>
    </submittedName>
</protein>
<feature type="non-terminal residue" evidence="4">
    <location>
        <position position="1"/>
    </location>
</feature>
<evidence type="ECO:0000256" key="3">
    <source>
        <dbReference type="SAM" id="MobiDB-lite"/>
    </source>
</evidence>
<dbReference type="AlphaFoldDB" id="A0A851USY7"/>